<evidence type="ECO:0000313" key="3">
    <source>
        <dbReference type="EMBL" id="RAN34790.1"/>
    </source>
</evidence>
<keyword evidence="2" id="KW-0012">Acyltransferase</keyword>
<dbReference type="OrthoDB" id="9806849at2"/>
<dbReference type="SUPFAM" id="SSF55729">
    <property type="entry name" value="Acyl-CoA N-acyltransferases (Nat)"/>
    <property type="match status" value="1"/>
</dbReference>
<reference evidence="3 4" key="1">
    <citation type="submission" date="2013-04" db="EMBL/GenBank/DDBJ databases">
        <title>Hyphomonas sp. T24B3 Genome Sequencing.</title>
        <authorList>
            <person name="Lai Q."/>
            <person name="Shao Z."/>
        </authorList>
    </citation>
    <scope>NUCLEOTIDE SEQUENCE [LARGE SCALE GENOMIC DNA]</scope>
    <source>
        <strain evidence="3 4">T24B3</strain>
    </source>
</reference>
<proteinExistence type="predicted"/>
<gene>
    <name evidence="3" type="ORF">HY3_09835</name>
</gene>
<dbReference type="PANTHER" id="PTHR43877">
    <property type="entry name" value="AMINOALKYLPHOSPHONATE N-ACETYLTRANSFERASE-RELATED-RELATED"/>
    <property type="match status" value="1"/>
</dbReference>
<dbReference type="STRING" id="1280941.HY2_08890"/>
<accession>A0A062TW99</accession>
<dbReference type="Proteomes" id="UP000249123">
    <property type="component" value="Unassembled WGS sequence"/>
</dbReference>
<keyword evidence="4" id="KW-1185">Reference proteome</keyword>
<protein>
    <submittedName>
        <fullName evidence="3">Uncharacterized protein</fullName>
    </submittedName>
</protein>
<keyword evidence="1" id="KW-0808">Transferase</keyword>
<evidence type="ECO:0000313" key="4">
    <source>
        <dbReference type="Proteomes" id="UP000249123"/>
    </source>
</evidence>
<sequence>MILRAPTPEELPGLSDMCLRSQASWGYDGKMLNTFRQDLTLKPEELETDALMVAEDKRGVAGMVQLSMNTDTLAQVKKLYVAPNRLGEGTGKMMYVWACRTAQENGAEDLLIVSDPQAAGFYEHMGAVLIEKTEPSPIPGRTLPCLIHKLRAQA</sequence>
<dbReference type="EMBL" id="AWFB01000008">
    <property type="protein sequence ID" value="RAN34790.1"/>
    <property type="molecule type" value="Genomic_DNA"/>
</dbReference>
<dbReference type="GO" id="GO:0016747">
    <property type="term" value="F:acyltransferase activity, transferring groups other than amino-acyl groups"/>
    <property type="evidence" value="ECO:0007669"/>
    <property type="project" value="InterPro"/>
</dbReference>
<name>A0A062TW99_9PROT</name>
<dbReference type="InterPro" id="IPR050832">
    <property type="entry name" value="Bact_Acetyltransf"/>
</dbReference>
<evidence type="ECO:0000256" key="1">
    <source>
        <dbReference type="ARBA" id="ARBA00022679"/>
    </source>
</evidence>
<comment type="caution">
    <text evidence="3">The sequence shown here is derived from an EMBL/GenBank/DDBJ whole genome shotgun (WGS) entry which is preliminary data.</text>
</comment>
<organism evidence="3 4">
    <name type="scientific">Hyphomonas pacifica</name>
    <dbReference type="NCBI Taxonomy" id="1280941"/>
    <lineage>
        <taxon>Bacteria</taxon>
        <taxon>Pseudomonadati</taxon>
        <taxon>Pseudomonadota</taxon>
        <taxon>Alphaproteobacteria</taxon>
        <taxon>Hyphomonadales</taxon>
        <taxon>Hyphomonadaceae</taxon>
        <taxon>Hyphomonas</taxon>
    </lineage>
</organism>
<dbReference type="Pfam" id="PF13508">
    <property type="entry name" value="Acetyltransf_7"/>
    <property type="match status" value="1"/>
</dbReference>
<dbReference type="PANTHER" id="PTHR43877:SF2">
    <property type="entry name" value="AMINOALKYLPHOSPHONATE N-ACETYLTRANSFERASE-RELATED"/>
    <property type="match status" value="1"/>
</dbReference>
<evidence type="ECO:0000256" key="2">
    <source>
        <dbReference type="ARBA" id="ARBA00023315"/>
    </source>
</evidence>
<dbReference type="InterPro" id="IPR016181">
    <property type="entry name" value="Acyl_CoA_acyltransferase"/>
</dbReference>
<dbReference type="Gene3D" id="3.40.630.30">
    <property type="match status" value="1"/>
</dbReference>
<dbReference type="PROSITE" id="PS51186">
    <property type="entry name" value="GNAT"/>
    <property type="match status" value="1"/>
</dbReference>
<dbReference type="AlphaFoldDB" id="A0A062TW99"/>
<dbReference type="eggNOG" id="COG0456">
    <property type="taxonomic scope" value="Bacteria"/>
</dbReference>
<dbReference type="RefSeq" id="WP_034824627.1">
    <property type="nucleotide sequence ID" value="NZ_AWFA01000006.1"/>
</dbReference>
<dbReference type="InterPro" id="IPR000182">
    <property type="entry name" value="GNAT_dom"/>
</dbReference>